<gene>
    <name evidence="2" type="ORF">IAD16_05345</name>
</gene>
<dbReference type="AlphaFoldDB" id="A0A9D1I3Z0"/>
<evidence type="ECO:0000313" key="2">
    <source>
        <dbReference type="EMBL" id="HIU27784.1"/>
    </source>
</evidence>
<keyword evidence="1" id="KW-0732">Signal</keyword>
<comment type="caution">
    <text evidence="2">The sequence shown here is derived from an EMBL/GenBank/DDBJ whole genome shotgun (WGS) entry which is preliminary data.</text>
</comment>
<feature type="signal peptide" evidence="1">
    <location>
        <begin position="1"/>
        <end position="24"/>
    </location>
</feature>
<evidence type="ECO:0008006" key="4">
    <source>
        <dbReference type="Google" id="ProtNLM"/>
    </source>
</evidence>
<organism evidence="2 3">
    <name type="scientific">Candidatus Fimisoma avicola</name>
    <dbReference type="NCBI Taxonomy" id="2840826"/>
    <lineage>
        <taxon>Bacteria</taxon>
        <taxon>Bacillati</taxon>
        <taxon>Bacillota</taxon>
        <taxon>Clostridia</taxon>
        <taxon>Eubacteriales</taxon>
        <taxon>Candidatus Fimisoma</taxon>
    </lineage>
</organism>
<name>A0A9D1I3Z0_9FIRM</name>
<evidence type="ECO:0000313" key="3">
    <source>
        <dbReference type="Proteomes" id="UP000824091"/>
    </source>
</evidence>
<protein>
    <recommendedName>
        <fullName evidence="4">SbsA Ig-like domain-containing protein</fullName>
    </recommendedName>
</protein>
<evidence type="ECO:0000256" key="1">
    <source>
        <dbReference type="SAM" id="SignalP"/>
    </source>
</evidence>
<reference evidence="2" key="2">
    <citation type="journal article" date="2021" name="PeerJ">
        <title>Extensive microbial diversity within the chicken gut microbiome revealed by metagenomics and culture.</title>
        <authorList>
            <person name="Gilroy R."/>
            <person name="Ravi A."/>
            <person name="Getino M."/>
            <person name="Pursley I."/>
            <person name="Horton D.L."/>
            <person name="Alikhan N.F."/>
            <person name="Baker D."/>
            <person name="Gharbi K."/>
            <person name="Hall N."/>
            <person name="Watson M."/>
            <person name="Adriaenssens E.M."/>
            <person name="Foster-Nyarko E."/>
            <person name="Jarju S."/>
            <person name="Secka A."/>
            <person name="Antonio M."/>
            <person name="Oren A."/>
            <person name="Chaudhuri R.R."/>
            <person name="La Ragione R."/>
            <person name="Hildebrand F."/>
            <person name="Pallen M.J."/>
        </authorList>
    </citation>
    <scope>NUCLEOTIDE SEQUENCE</scope>
    <source>
        <strain evidence="2">11300</strain>
    </source>
</reference>
<dbReference type="EMBL" id="DVMO01000081">
    <property type="protein sequence ID" value="HIU27784.1"/>
    <property type="molecule type" value="Genomic_DNA"/>
</dbReference>
<proteinExistence type="predicted"/>
<feature type="chain" id="PRO_5039521877" description="SbsA Ig-like domain-containing protein" evidence="1">
    <location>
        <begin position="25"/>
        <end position="142"/>
    </location>
</feature>
<dbReference type="Proteomes" id="UP000824091">
    <property type="component" value="Unassembled WGS sequence"/>
</dbReference>
<reference evidence="2" key="1">
    <citation type="submission" date="2020-10" db="EMBL/GenBank/DDBJ databases">
        <authorList>
            <person name="Gilroy R."/>
        </authorList>
    </citation>
    <scope>NUCLEOTIDE SEQUENCE</scope>
    <source>
        <strain evidence="2">11300</strain>
    </source>
</reference>
<accession>A0A9D1I3Z0</accession>
<sequence length="142" mass="16144">MKKRLLSTFIVIVLLFSFCSVSFASTDDGNAGIVPYETHSVTFAINRTSATKATASVYVSFSQVVDRYSVVFYLQKYSNGEWVTDISNDNYVTFNNGWNKSYFLYDKTYTGLSRGTTYRLKCISKDYIGDGVYTRTTYSDPF</sequence>